<evidence type="ECO:0000313" key="2">
    <source>
        <dbReference type="Proteomes" id="UP001343724"/>
    </source>
</evidence>
<comment type="caution">
    <text evidence="1">The sequence shown here is derived from an EMBL/GenBank/DDBJ whole genome shotgun (WGS) entry which is preliminary data.</text>
</comment>
<evidence type="ECO:0000313" key="1">
    <source>
        <dbReference type="EMBL" id="MEC4294348.1"/>
    </source>
</evidence>
<sequence>MVTLHAYSGLTGAHLARLPAASVSWSDSINEPGSLTATLPATVDAASHLRAYGTVLAAVEGGRVIHAGYVTHAKKSGGLWSVDCGGGSTVLEKRLVLNHALASSWRDGYVLIDEEHPSGNWPLSLRGSYSDIVSKLISETLKWGALPIVPATLTGGSHERNYNSYDLATVLSRISDIGDLEDGPEIRFDPVIGSDGSLRFHQRTSDEIRDNWWRWNAVVPLSPVEVGDEDCDGGDMCTQCFASGGKDEDKLLVARAVSGELTAAGWPVLQAADTSHSSVSELPTLKSYASAAVGAGDEPQRTRGLKVRRDVPVRVGDWADVRTGEGLLELKVTDVSGSAGSPMLTVQCRPRR</sequence>
<dbReference type="Proteomes" id="UP001343724">
    <property type="component" value="Unassembled WGS sequence"/>
</dbReference>
<organism evidence="1 2">
    <name type="scientific">Adlercreutzia shanghongiae</name>
    <dbReference type="NCBI Taxonomy" id="3111773"/>
    <lineage>
        <taxon>Bacteria</taxon>
        <taxon>Bacillati</taxon>
        <taxon>Actinomycetota</taxon>
        <taxon>Coriobacteriia</taxon>
        <taxon>Eggerthellales</taxon>
        <taxon>Eggerthellaceae</taxon>
        <taxon>Adlercreutzia</taxon>
    </lineage>
</organism>
<gene>
    <name evidence="1" type="ORF">VJ920_03370</name>
</gene>
<proteinExistence type="predicted"/>
<evidence type="ECO:0008006" key="3">
    <source>
        <dbReference type="Google" id="ProtNLM"/>
    </source>
</evidence>
<protein>
    <recommendedName>
        <fullName evidence="3">Minor tail protein</fullName>
    </recommendedName>
</protein>
<keyword evidence="2" id="KW-1185">Reference proteome</keyword>
<reference evidence="1 2" key="1">
    <citation type="submission" date="2024-01" db="EMBL/GenBank/DDBJ databases">
        <title>novel species in genus Adlercreutzia.</title>
        <authorList>
            <person name="Liu X."/>
        </authorList>
    </citation>
    <scope>NUCLEOTIDE SEQUENCE [LARGE SCALE GENOMIC DNA]</scope>
    <source>
        <strain evidence="1 2">R22</strain>
    </source>
</reference>
<name>A0ABU6IWY1_9ACTN</name>
<dbReference type="EMBL" id="JAYMFH010000003">
    <property type="protein sequence ID" value="MEC4294348.1"/>
    <property type="molecule type" value="Genomic_DNA"/>
</dbReference>
<dbReference type="RefSeq" id="WP_326439661.1">
    <property type="nucleotide sequence ID" value="NZ_JAYMFH010000003.1"/>
</dbReference>
<accession>A0ABU6IWY1</accession>